<dbReference type="InterPro" id="IPR043770">
    <property type="entry name" value="DUF5716_C"/>
</dbReference>
<gene>
    <name evidence="2" type="ORF">HMPREF1866_01852</name>
</gene>
<organism evidence="2 3">
    <name type="scientific">Lachnoanaerobaculum saburreum</name>
    <dbReference type="NCBI Taxonomy" id="467210"/>
    <lineage>
        <taxon>Bacteria</taxon>
        <taxon>Bacillati</taxon>
        <taxon>Bacillota</taxon>
        <taxon>Clostridia</taxon>
        <taxon>Lachnospirales</taxon>
        <taxon>Lachnospiraceae</taxon>
        <taxon>Lachnoanaerobaculum</taxon>
    </lineage>
</organism>
<sequence length="413" mass="46383">MGETMNPKVLGIALSDISTGLIFYPDDEALTFPTVISKKKNEDAWVVGEEAYALALDGKGIITDKLLKLTRKNGIATIDGTRYKGRDILKLFFKEIIQVGMEKLYKEKPEEVVISLAGLDQNIMMDIREAFVGLGYQPNHIHIISKEESFIYFVLSLKKDIWNNRVGMFDLSDVSLTYYEMLANRNARKLFVSAESENMDEAFNLQILSNPSGAKLADKILTSVAEKVMDKKQFSAIFLTGQVFSEHDWAENFISFLCSRGRVYLDTNIFAKGAAFKGVDLANENSIYNIVATCEGRLKSDIYIDVVSGGKEAKIYLGKAGDFWNEPTTELLLVPDNSEIIDINVVSVDGKDKKNIPILLDFLPKRPIKTRRIFLKSSFLNNKIMNLEIADAGFGDMYPATDAKRNIEVSIWD</sequence>
<dbReference type="EMBL" id="LSDA01000102">
    <property type="protein sequence ID" value="KXB56344.1"/>
    <property type="molecule type" value="Genomic_DNA"/>
</dbReference>
<dbReference type="AlphaFoldDB" id="A0A133ZLL2"/>
<dbReference type="Proteomes" id="UP000070394">
    <property type="component" value="Unassembled WGS sequence"/>
</dbReference>
<feature type="domain" description="DUF5716" evidence="1">
    <location>
        <begin position="112"/>
        <end position="408"/>
    </location>
</feature>
<evidence type="ECO:0000259" key="1">
    <source>
        <dbReference type="Pfam" id="PF18980"/>
    </source>
</evidence>
<name>A0A133ZLL2_9FIRM</name>
<keyword evidence="3" id="KW-1185">Reference proteome</keyword>
<dbReference type="OrthoDB" id="1918132at2"/>
<dbReference type="Pfam" id="PF18980">
    <property type="entry name" value="DUF5716_C"/>
    <property type="match status" value="1"/>
</dbReference>
<reference evidence="3" key="1">
    <citation type="submission" date="2016-01" db="EMBL/GenBank/DDBJ databases">
        <authorList>
            <person name="Mitreva M."/>
            <person name="Pepin K.H."/>
            <person name="Mihindukulasuriya K.A."/>
            <person name="Fulton R."/>
            <person name="Fronick C."/>
            <person name="O'Laughlin M."/>
            <person name="Miner T."/>
            <person name="Herter B."/>
            <person name="Rosa B.A."/>
            <person name="Cordes M."/>
            <person name="Tomlinson C."/>
            <person name="Wollam A."/>
            <person name="Palsikar V.B."/>
            <person name="Mardis E.R."/>
            <person name="Wilson R.K."/>
        </authorList>
    </citation>
    <scope>NUCLEOTIDE SEQUENCE [LARGE SCALE GENOMIC DNA]</scope>
    <source>
        <strain evidence="3">DNF00896</strain>
    </source>
</reference>
<evidence type="ECO:0000313" key="2">
    <source>
        <dbReference type="EMBL" id="KXB56344.1"/>
    </source>
</evidence>
<evidence type="ECO:0000313" key="3">
    <source>
        <dbReference type="Proteomes" id="UP000070394"/>
    </source>
</evidence>
<comment type="caution">
    <text evidence="2">The sequence shown here is derived from an EMBL/GenBank/DDBJ whole genome shotgun (WGS) entry which is preliminary data.</text>
</comment>
<proteinExistence type="predicted"/>
<accession>A0A133ZLL2</accession>
<protein>
    <recommendedName>
        <fullName evidence="1">DUF5716 domain-containing protein</fullName>
    </recommendedName>
</protein>
<dbReference type="PATRIC" id="fig|467210.3.peg.1833"/>
<dbReference type="STRING" id="467210.HMPREF1866_01852"/>